<name>A0A9Q3CXY9_9BASI</name>
<dbReference type="EMBL" id="AVOT02012013">
    <property type="protein sequence ID" value="MBW0493321.1"/>
    <property type="molecule type" value="Genomic_DNA"/>
</dbReference>
<dbReference type="AlphaFoldDB" id="A0A9Q3CXY9"/>
<protein>
    <submittedName>
        <fullName evidence="2">Uncharacterized protein</fullName>
    </submittedName>
</protein>
<reference evidence="2" key="1">
    <citation type="submission" date="2021-03" db="EMBL/GenBank/DDBJ databases">
        <title>Draft genome sequence of rust myrtle Austropuccinia psidii MF-1, a brazilian biotype.</title>
        <authorList>
            <person name="Quecine M.C."/>
            <person name="Pachon D.M.R."/>
            <person name="Bonatelli M.L."/>
            <person name="Correr F.H."/>
            <person name="Franceschini L.M."/>
            <person name="Leite T.F."/>
            <person name="Margarido G.R.A."/>
            <person name="Almeida C.A."/>
            <person name="Ferrarezi J.A."/>
            <person name="Labate C.A."/>
        </authorList>
    </citation>
    <scope>NUCLEOTIDE SEQUENCE</scope>
    <source>
        <strain evidence="2">MF-1</strain>
    </source>
</reference>
<evidence type="ECO:0000256" key="1">
    <source>
        <dbReference type="SAM" id="MobiDB-lite"/>
    </source>
</evidence>
<dbReference type="Proteomes" id="UP000765509">
    <property type="component" value="Unassembled WGS sequence"/>
</dbReference>
<feature type="region of interest" description="Disordered" evidence="1">
    <location>
        <begin position="116"/>
        <end position="159"/>
    </location>
</feature>
<evidence type="ECO:0000313" key="3">
    <source>
        <dbReference type="Proteomes" id="UP000765509"/>
    </source>
</evidence>
<gene>
    <name evidence="2" type="ORF">O181_033036</name>
</gene>
<accession>A0A9Q3CXY9</accession>
<sequence length="159" mass="18193">MDGWWQHRRRLLSEFSQLGAHFHAYGKETVIKYEAHQGYGAITPIMATSRSSICGSKTVFEPNQQAKTSPSYLGRSLLLLAHIGPFDSLEPQQIWPQGDFYNPHILLAWGCRKPKRPFKRPGPKTEPNHPNDFKRPFGPSFQASGDKAPHYQDWKNFNS</sequence>
<evidence type="ECO:0000313" key="2">
    <source>
        <dbReference type="EMBL" id="MBW0493321.1"/>
    </source>
</evidence>
<comment type="caution">
    <text evidence="2">The sequence shown here is derived from an EMBL/GenBank/DDBJ whole genome shotgun (WGS) entry which is preliminary data.</text>
</comment>
<proteinExistence type="predicted"/>
<feature type="compositionally biased region" description="Basic and acidic residues" evidence="1">
    <location>
        <begin position="126"/>
        <end position="135"/>
    </location>
</feature>
<organism evidence="2 3">
    <name type="scientific">Austropuccinia psidii MF-1</name>
    <dbReference type="NCBI Taxonomy" id="1389203"/>
    <lineage>
        <taxon>Eukaryota</taxon>
        <taxon>Fungi</taxon>
        <taxon>Dikarya</taxon>
        <taxon>Basidiomycota</taxon>
        <taxon>Pucciniomycotina</taxon>
        <taxon>Pucciniomycetes</taxon>
        <taxon>Pucciniales</taxon>
        <taxon>Sphaerophragmiaceae</taxon>
        <taxon>Austropuccinia</taxon>
    </lineage>
</organism>
<keyword evidence="3" id="KW-1185">Reference proteome</keyword>